<feature type="region of interest" description="Disordered" evidence="1">
    <location>
        <begin position="340"/>
        <end position="360"/>
    </location>
</feature>
<gene>
    <name evidence="2" type="ORF">DFP72DRAFT_887987</name>
</gene>
<evidence type="ECO:0000313" key="3">
    <source>
        <dbReference type="Proteomes" id="UP000521943"/>
    </source>
</evidence>
<keyword evidence="3" id="KW-1185">Reference proteome</keyword>
<proteinExistence type="predicted"/>
<accession>A0A8H6I4E5</accession>
<reference evidence="2 3" key="1">
    <citation type="submission" date="2020-07" db="EMBL/GenBank/DDBJ databases">
        <title>Comparative genomics of pyrophilous fungi reveals a link between fire events and developmental genes.</title>
        <authorList>
            <consortium name="DOE Joint Genome Institute"/>
            <person name="Steindorff A.S."/>
            <person name="Carver A."/>
            <person name="Calhoun S."/>
            <person name="Stillman K."/>
            <person name="Liu H."/>
            <person name="Lipzen A."/>
            <person name="Pangilinan J."/>
            <person name="Labutti K."/>
            <person name="Bruns T.D."/>
            <person name="Grigoriev I.V."/>
        </authorList>
    </citation>
    <scope>NUCLEOTIDE SEQUENCE [LARGE SCALE GENOMIC DNA]</scope>
    <source>
        <strain evidence="2 3">CBS 144469</strain>
    </source>
</reference>
<dbReference type="Proteomes" id="UP000521943">
    <property type="component" value="Unassembled WGS sequence"/>
</dbReference>
<comment type="caution">
    <text evidence="2">The sequence shown here is derived from an EMBL/GenBank/DDBJ whole genome shotgun (WGS) entry which is preliminary data.</text>
</comment>
<sequence>MDDEPRKGGRGRALKDKNVANTHLGDKWENLGVEKRAELIRRIWKAFNEWLDNGTPIPADLRTWARRAPALVPEMTTHSFDLAASLLINLEGRTVCPYHTMYERGTEVHHDYNNDPTETFYQVTGVPHRPLKDVKANSKEGTPAVHTRLQNTSYLDRPTESLPSGKKRKRSTWNENFTRERILSFFPMYNGRYGMHCGCDLDEVMIDFVLWKTVKIESYSHPHLVEGWGEGRLRPMKPRDRAFVAVLVTRVFCYDFHYFFDFDSNGHAIDMNRRLRHHARILKNNYEATIGVIRDGIPSVGRKDLQLDTLDSDEENGRLAEKDSDEEAIGIIRLQKKLRLEDETGSSSESDSSASDEDDD</sequence>
<evidence type="ECO:0000313" key="2">
    <source>
        <dbReference type="EMBL" id="KAF6758700.1"/>
    </source>
</evidence>
<protein>
    <submittedName>
        <fullName evidence="2">Uncharacterized protein</fullName>
    </submittedName>
</protein>
<dbReference type="OrthoDB" id="3062477at2759"/>
<dbReference type="EMBL" id="JACGCI010000018">
    <property type="protein sequence ID" value="KAF6758700.1"/>
    <property type="molecule type" value="Genomic_DNA"/>
</dbReference>
<dbReference type="AlphaFoldDB" id="A0A8H6I4E5"/>
<name>A0A8H6I4E5_9AGAR</name>
<feature type="region of interest" description="Disordered" evidence="1">
    <location>
        <begin position="151"/>
        <end position="170"/>
    </location>
</feature>
<evidence type="ECO:0000256" key="1">
    <source>
        <dbReference type="SAM" id="MobiDB-lite"/>
    </source>
</evidence>
<organism evidence="2 3">
    <name type="scientific">Ephemerocybe angulata</name>
    <dbReference type="NCBI Taxonomy" id="980116"/>
    <lineage>
        <taxon>Eukaryota</taxon>
        <taxon>Fungi</taxon>
        <taxon>Dikarya</taxon>
        <taxon>Basidiomycota</taxon>
        <taxon>Agaricomycotina</taxon>
        <taxon>Agaricomycetes</taxon>
        <taxon>Agaricomycetidae</taxon>
        <taxon>Agaricales</taxon>
        <taxon>Agaricineae</taxon>
        <taxon>Psathyrellaceae</taxon>
        <taxon>Ephemerocybe</taxon>
    </lineage>
</organism>